<dbReference type="AlphaFoldDB" id="A0A5J4TZ95"/>
<comment type="caution">
    <text evidence="1">The sequence shown here is derived from an EMBL/GenBank/DDBJ whole genome shotgun (WGS) entry which is preliminary data.</text>
</comment>
<accession>A0A5J4TZ95</accession>
<evidence type="ECO:0000313" key="2">
    <source>
        <dbReference type="Proteomes" id="UP000324800"/>
    </source>
</evidence>
<proteinExistence type="predicted"/>
<name>A0A5J4TZ95_9EUKA</name>
<dbReference type="EMBL" id="SNRW01023030">
    <property type="protein sequence ID" value="KAA6363350.1"/>
    <property type="molecule type" value="Genomic_DNA"/>
</dbReference>
<sequence>MVNLRTGGCCGIEASQARRERSAALLEPESSSNAVLIAEAAVFEVQFTIGLEDGTRFDFIILGRSKVGHIEGGLAELQAGTFRKPKAIR</sequence>
<dbReference type="Proteomes" id="UP000324800">
    <property type="component" value="Unassembled WGS sequence"/>
</dbReference>
<gene>
    <name evidence="1" type="ORF">EZS28_041124</name>
</gene>
<evidence type="ECO:0000313" key="1">
    <source>
        <dbReference type="EMBL" id="KAA6363350.1"/>
    </source>
</evidence>
<protein>
    <submittedName>
        <fullName evidence="1">Uncharacterized protein</fullName>
    </submittedName>
</protein>
<reference evidence="1 2" key="1">
    <citation type="submission" date="2019-03" db="EMBL/GenBank/DDBJ databases">
        <title>Single cell metagenomics reveals metabolic interactions within the superorganism composed of flagellate Streblomastix strix and complex community of Bacteroidetes bacteria on its surface.</title>
        <authorList>
            <person name="Treitli S.C."/>
            <person name="Kolisko M."/>
            <person name="Husnik F."/>
            <person name="Keeling P."/>
            <person name="Hampl V."/>
        </authorList>
    </citation>
    <scope>NUCLEOTIDE SEQUENCE [LARGE SCALE GENOMIC DNA]</scope>
    <source>
        <strain evidence="1">ST1C</strain>
    </source>
</reference>
<organism evidence="1 2">
    <name type="scientific">Streblomastix strix</name>
    <dbReference type="NCBI Taxonomy" id="222440"/>
    <lineage>
        <taxon>Eukaryota</taxon>
        <taxon>Metamonada</taxon>
        <taxon>Preaxostyla</taxon>
        <taxon>Oxymonadida</taxon>
        <taxon>Streblomastigidae</taxon>
        <taxon>Streblomastix</taxon>
    </lineage>
</organism>